<dbReference type="Proteomes" id="UP000281708">
    <property type="component" value="Unassembled WGS sequence"/>
</dbReference>
<keyword evidence="3" id="KW-1185">Reference proteome</keyword>
<comment type="caution">
    <text evidence="2">The sequence shown here is derived from an EMBL/GenBank/DDBJ whole genome shotgun (WGS) entry which is preliminary data.</text>
</comment>
<name>A0A3L8P278_9ACTN</name>
<dbReference type="EMBL" id="RDBE01000008">
    <property type="protein sequence ID" value="RLV48729.1"/>
    <property type="molecule type" value="Genomic_DNA"/>
</dbReference>
<protein>
    <recommendedName>
        <fullName evidence="1">AbiEi antitoxin N-terminal domain-containing protein</fullName>
    </recommendedName>
</protein>
<proteinExistence type="predicted"/>
<dbReference type="Pfam" id="PF13338">
    <property type="entry name" value="AbiEi_4"/>
    <property type="match status" value="1"/>
</dbReference>
<dbReference type="InterPro" id="IPR025159">
    <property type="entry name" value="AbiEi_N"/>
</dbReference>
<organism evidence="2 3">
    <name type="scientific">Nocardioides mangrovicus</name>
    <dbReference type="NCBI Taxonomy" id="2478913"/>
    <lineage>
        <taxon>Bacteria</taxon>
        <taxon>Bacillati</taxon>
        <taxon>Actinomycetota</taxon>
        <taxon>Actinomycetes</taxon>
        <taxon>Propionibacteriales</taxon>
        <taxon>Nocardioidaceae</taxon>
        <taxon>Nocardioides</taxon>
    </lineage>
</organism>
<sequence length="224" mass="23645">MTGGDLISTTDAAAELGVTRQQVNRLVVQGELTRIGRGLLDRTSFERYVAVQVGRRTRAWDQRTAWAAITLLEGGPVDWIGPTQLSRLRSALRTTSATEVVARSRNRARVASYAGHRSVVARVQDRLVGSDSAAIGLAAAEAGRVADGYTDGDGERALVAQYGLVADPGGAVTIRTVCDLDLAQVERLIGGSRVVAALDAAASLDARMSGVAVRALEESLASFR</sequence>
<accession>A0A3L8P278</accession>
<evidence type="ECO:0000313" key="3">
    <source>
        <dbReference type="Proteomes" id="UP000281708"/>
    </source>
</evidence>
<gene>
    <name evidence="2" type="ORF">D9V37_13450</name>
</gene>
<dbReference type="RefSeq" id="WP_121806691.1">
    <property type="nucleotide sequence ID" value="NZ_RDBE01000008.1"/>
</dbReference>
<evidence type="ECO:0000313" key="2">
    <source>
        <dbReference type="EMBL" id="RLV48729.1"/>
    </source>
</evidence>
<evidence type="ECO:0000259" key="1">
    <source>
        <dbReference type="Pfam" id="PF13338"/>
    </source>
</evidence>
<dbReference type="AlphaFoldDB" id="A0A3L8P278"/>
<reference evidence="2 3" key="1">
    <citation type="submission" date="2018-10" db="EMBL/GenBank/DDBJ databases">
        <title>Marmoricola sp. 4Q3S-7 whole genome shotgun sequence.</title>
        <authorList>
            <person name="Li F."/>
        </authorList>
    </citation>
    <scope>NUCLEOTIDE SEQUENCE [LARGE SCALE GENOMIC DNA]</scope>
    <source>
        <strain evidence="2 3">4Q3S-7</strain>
    </source>
</reference>
<feature type="domain" description="AbiEi antitoxin N-terminal" evidence="1">
    <location>
        <begin position="3"/>
        <end position="39"/>
    </location>
</feature>
<dbReference type="OrthoDB" id="5074901at2"/>